<evidence type="ECO:0000313" key="5">
    <source>
        <dbReference type="Proteomes" id="UP000288805"/>
    </source>
</evidence>
<feature type="repeat" description="PPR" evidence="3">
    <location>
        <begin position="359"/>
        <end position="393"/>
    </location>
</feature>
<dbReference type="GO" id="GO:0003723">
    <property type="term" value="F:RNA binding"/>
    <property type="evidence" value="ECO:0007669"/>
    <property type="project" value="InterPro"/>
</dbReference>
<comment type="caution">
    <text evidence="4">The sequence shown here is derived from an EMBL/GenBank/DDBJ whole genome shotgun (WGS) entry which is preliminary data.</text>
</comment>
<evidence type="ECO:0000313" key="4">
    <source>
        <dbReference type="EMBL" id="RVW55102.1"/>
    </source>
</evidence>
<dbReference type="FunFam" id="1.25.40.10:FF:000031">
    <property type="entry name" value="Pentatricopeptide repeat-containing protein mitochondrial"/>
    <property type="match status" value="1"/>
</dbReference>
<comment type="similarity">
    <text evidence="2">Belongs to the PPR family. PCMP-E subfamily.</text>
</comment>
<dbReference type="EMBL" id="QGNW01001119">
    <property type="protein sequence ID" value="RVW55102.1"/>
    <property type="molecule type" value="Genomic_DNA"/>
</dbReference>
<name>A0A438F667_VITVI</name>
<accession>A0A438F667</accession>
<dbReference type="Proteomes" id="UP000288805">
    <property type="component" value="Unassembled WGS sequence"/>
</dbReference>
<organism evidence="4 5">
    <name type="scientific">Vitis vinifera</name>
    <name type="common">Grape</name>
    <dbReference type="NCBI Taxonomy" id="29760"/>
    <lineage>
        <taxon>Eukaryota</taxon>
        <taxon>Viridiplantae</taxon>
        <taxon>Streptophyta</taxon>
        <taxon>Embryophyta</taxon>
        <taxon>Tracheophyta</taxon>
        <taxon>Spermatophyta</taxon>
        <taxon>Magnoliopsida</taxon>
        <taxon>eudicotyledons</taxon>
        <taxon>Gunneridae</taxon>
        <taxon>Pentapetalae</taxon>
        <taxon>rosids</taxon>
        <taxon>Vitales</taxon>
        <taxon>Vitaceae</taxon>
        <taxon>Viteae</taxon>
        <taxon>Vitis</taxon>
    </lineage>
</organism>
<feature type="repeat" description="PPR" evidence="3">
    <location>
        <begin position="156"/>
        <end position="191"/>
    </location>
</feature>
<dbReference type="AlphaFoldDB" id="A0A438F667"/>
<dbReference type="Pfam" id="PF20431">
    <property type="entry name" value="E_motif"/>
    <property type="match status" value="1"/>
</dbReference>
<dbReference type="InterPro" id="IPR046960">
    <property type="entry name" value="PPR_At4g14850-like_plant"/>
</dbReference>
<evidence type="ECO:0000256" key="3">
    <source>
        <dbReference type="PROSITE-ProRule" id="PRU00708"/>
    </source>
</evidence>
<dbReference type="FunFam" id="1.25.40.10:FF:000366">
    <property type="entry name" value="Pentatricopeptide (PPR) repeat-containing protein"/>
    <property type="match status" value="1"/>
</dbReference>
<dbReference type="FunFam" id="1.25.40.10:FF:000353">
    <property type="entry name" value="Pentatricopeptide repeat-containing protein At4g39530"/>
    <property type="match status" value="1"/>
</dbReference>
<feature type="repeat" description="PPR" evidence="3">
    <location>
        <begin position="530"/>
        <end position="564"/>
    </location>
</feature>
<dbReference type="GO" id="GO:0009451">
    <property type="term" value="P:RNA modification"/>
    <property type="evidence" value="ECO:0007669"/>
    <property type="project" value="InterPro"/>
</dbReference>
<feature type="repeat" description="PPR" evidence="3">
    <location>
        <begin position="258"/>
        <end position="292"/>
    </location>
</feature>
<feature type="repeat" description="PPR" evidence="3">
    <location>
        <begin position="460"/>
        <end position="494"/>
    </location>
</feature>
<proteinExistence type="inferred from homology"/>
<gene>
    <name evidence="4" type="primary">PCMP-E52_2</name>
    <name evidence="4" type="ORF">CK203_066986</name>
</gene>
<dbReference type="FunFam" id="1.25.40.10:FF:000958">
    <property type="entry name" value="Pentatricopeptide repeat-containing protein At4g39530"/>
    <property type="match status" value="1"/>
</dbReference>
<dbReference type="InterPro" id="IPR011990">
    <property type="entry name" value="TPR-like_helical_dom_sf"/>
</dbReference>
<dbReference type="PROSITE" id="PS51375">
    <property type="entry name" value="PPR"/>
    <property type="match status" value="7"/>
</dbReference>
<reference evidence="4 5" key="1">
    <citation type="journal article" date="2018" name="PLoS Genet.">
        <title>Population sequencing reveals clonal diversity and ancestral inbreeding in the grapevine cultivar Chardonnay.</title>
        <authorList>
            <person name="Roach M.J."/>
            <person name="Johnson D.L."/>
            <person name="Bohlmann J."/>
            <person name="van Vuuren H.J."/>
            <person name="Jones S.J."/>
            <person name="Pretorius I.S."/>
            <person name="Schmidt S.A."/>
            <person name="Borneman A.R."/>
        </authorList>
    </citation>
    <scope>NUCLEOTIDE SEQUENCE [LARGE SCALE GENOMIC DNA]</scope>
    <source>
        <strain evidence="5">cv. Chardonnay</strain>
        <tissue evidence="4">Leaf</tissue>
    </source>
</reference>
<feature type="repeat" description="PPR" evidence="3">
    <location>
        <begin position="662"/>
        <end position="696"/>
    </location>
</feature>
<feature type="repeat" description="PPR" evidence="3">
    <location>
        <begin position="697"/>
        <end position="731"/>
    </location>
</feature>
<evidence type="ECO:0000256" key="2">
    <source>
        <dbReference type="ARBA" id="ARBA00061659"/>
    </source>
</evidence>
<keyword evidence="1" id="KW-0677">Repeat</keyword>
<dbReference type="FunFam" id="1.25.40.10:FF:000073">
    <property type="entry name" value="Pentatricopeptide repeat-containing protein chloroplastic"/>
    <property type="match status" value="1"/>
</dbReference>
<dbReference type="PANTHER" id="PTHR47926:SF527">
    <property type="entry name" value="PENTATRICOPEPTIDE REPEAT-CONTAINING PROTEIN"/>
    <property type="match status" value="1"/>
</dbReference>
<dbReference type="FunFam" id="1.25.40.10:FF:000361">
    <property type="entry name" value="Pentatricopeptide repeat-containing protein chloroplastic"/>
    <property type="match status" value="1"/>
</dbReference>
<dbReference type="InterPro" id="IPR002885">
    <property type="entry name" value="PPR_rpt"/>
</dbReference>
<dbReference type="Pfam" id="PF01535">
    <property type="entry name" value="PPR"/>
    <property type="match status" value="7"/>
</dbReference>
<dbReference type="Pfam" id="PF13041">
    <property type="entry name" value="PPR_2"/>
    <property type="match status" value="4"/>
</dbReference>
<dbReference type="InterPro" id="IPR046848">
    <property type="entry name" value="E_motif"/>
</dbReference>
<evidence type="ECO:0000256" key="1">
    <source>
        <dbReference type="ARBA" id="ARBA00022737"/>
    </source>
</evidence>
<dbReference type="Gene3D" id="1.25.40.10">
    <property type="entry name" value="Tetratricopeptide repeat domain"/>
    <property type="match status" value="6"/>
</dbReference>
<dbReference type="PANTHER" id="PTHR47926">
    <property type="entry name" value="PENTATRICOPEPTIDE REPEAT-CONTAINING PROTEIN"/>
    <property type="match status" value="1"/>
</dbReference>
<protein>
    <submittedName>
        <fullName evidence="4">Pentatricopeptide repeat-containing protein</fullName>
    </submittedName>
</protein>
<dbReference type="FunFam" id="1.25.40.10:FF:000381">
    <property type="entry name" value="Pentatricopeptide repeat-containing protein"/>
    <property type="match status" value="1"/>
</dbReference>
<dbReference type="NCBIfam" id="TIGR00756">
    <property type="entry name" value="PPR"/>
    <property type="match status" value="5"/>
</dbReference>
<sequence>MATGMQKTKDMEDEENAKIAGFDGMNGELGSVRKRTLKAHPLMRNHFRVKFHLKSCYRTTKKQAFNFSTSVSPQFLLQNPCLQIPNLRPKRREFANLLQLSISRNPIIHYKIIHGQIIVSGLQSDTFLANILINVCSKSDCVDTARVVFDKMPHKNLITWSSMVSMYSQHGYSEEALMVFVDLQRKSGEHPNEFVLASVIRACTQLGVVEKGAQLHGFVVRSGFDQDVYVGTSLIDFYSKNGDIEVARLVFDQLLEKTAVTWTTIIAGYTKCGRSEVSLELFAQMRETNVVPDRYVVSSVLSACSMLEFLEGGKQIHAYVLRRGTEMDVSVVNVLIDFYTKCNRVKAGRKLFDQMVVKNIISWTTMISGYMQNSFDWEAMKLFGEMNRLGWKPDGFACTSVLTSCGSLEALEQGRQVHAYTIKANLESNEFVKNGLIDMYAKSNLLTDAKKVFDVMAEQNVISYNAMIEGYSSQEKLSEALELFHEMRVRLFPPSLLTFVSLLGVSASLFALELSKQIHGLIIKLGVSLDLFAGSALIDVYSKCSYVKDARLVFEEMNEKDIVVWNAMFFGYTQHLENEEALKLYSTLQFSRQKPNEFTFAALITAASNLASLRHGQQFHNQLVKMGLDFCPFVTNALVDMYAKCGSIEEARKMFNSSIWRDVVCWNSMISTHAQHGEAEEALGMFREMMKEGIQPNYVTFVAVLSACSHTGLVEDGLNHFNSMPGFGIKPGTEHYACVVSLLGRSGKLFEAKEFIEKMPIEPAAIVWRSLLSACRIAGNVELGKYAAEMAISTDPKDSGSYILLSNIFASKGMWADVKKVRDRMDSSEVVKEPGRSWIEVNNKVNVFIARGTTHREADMIGSVLDILIQHIKGAGYVPDATALLMND</sequence>